<feature type="region of interest" description="Disordered" evidence="1">
    <location>
        <begin position="1"/>
        <end position="43"/>
    </location>
</feature>
<accession>A0ABN7VJ44</accession>
<reference evidence="2 3" key="1">
    <citation type="submission" date="2021-06" db="EMBL/GenBank/DDBJ databases">
        <authorList>
            <person name="Kallberg Y."/>
            <person name="Tangrot J."/>
            <person name="Rosling A."/>
        </authorList>
    </citation>
    <scope>NUCLEOTIDE SEQUENCE [LARGE SCALE GENOMIC DNA]</scope>
    <source>
        <strain evidence="2 3">120-4 pot B 10/14</strain>
    </source>
</reference>
<organism evidence="2 3">
    <name type="scientific">Gigaspora margarita</name>
    <dbReference type="NCBI Taxonomy" id="4874"/>
    <lineage>
        <taxon>Eukaryota</taxon>
        <taxon>Fungi</taxon>
        <taxon>Fungi incertae sedis</taxon>
        <taxon>Mucoromycota</taxon>
        <taxon>Glomeromycotina</taxon>
        <taxon>Glomeromycetes</taxon>
        <taxon>Diversisporales</taxon>
        <taxon>Gigasporaceae</taxon>
        <taxon>Gigaspora</taxon>
    </lineage>
</organism>
<sequence>MEISNDYEPVDTDMKTQNSKKEPTTTHTISEEPSFTNTPHGKIKIRDTDGHKELVKKYLQVGQPHKVHGNTLYSTPITSN</sequence>
<gene>
    <name evidence="2" type="ORF">GMARGA_LOCUS19225</name>
</gene>
<name>A0ABN7VJ44_GIGMA</name>
<comment type="caution">
    <text evidence="2">The sequence shown here is derived from an EMBL/GenBank/DDBJ whole genome shotgun (WGS) entry which is preliminary data.</text>
</comment>
<dbReference type="Proteomes" id="UP000789901">
    <property type="component" value="Unassembled WGS sequence"/>
</dbReference>
<evidence type="ECO:0000313" key="2">
    <source>
        <dbReference type="EMBL" id="CAG8777156.1"/>
    </source>
</evidence>
<evidence type="ECO:0000256" key="1">
    <source>
        <dbReference type="SAM" id="MobiDB-lite"/>
    </source>
</evidence>
<protein>
    <submittedName>
        <fullName evidence="2">19254_t:CDS:1</fullName>
    </submittedName>
</protein>
<proteinExistence type="predicted"/>
<keyword evidence="3" id="KW-1185">Reference proteome</keyword>
<dbReference type="EMBL" id="CAJVQB010015876">
    <property type="protein sequence ID" value="CAG8777156.1"/>
    <property type="molecule type" value="Genomic_DNA"/>
</dbReference>
<feature type="compositionally biased region" description="Polar residues" evidence="1">
    <location>
        <begin position="25"/>
        <end position="39"/>
    </location>
</feature>
<evidence type="ECO:0000313" key="3">
    <source>
        <dbReference type="Proteomes" id="UP000789901"/>
    </source>
</evidence>